<accession>A0ABV2UST6</accession>
<feature type="domain" description="Activator of Hsp90 ATPase homologue 1/2-like C-terminal" evidence="2">
    <location>
        <begin position="23"/>
        <end position="128"/>
    </location>
</feature>
<dbReference type="InterPro" id="IPR023393">
    <property type="entry name" value="START-like_dom_sf"/>
</dbReference>
<dbReference type="CDD" id="cd07814">
    <property type="entry name" value="SRPBCC_CalC_Aha1-like"/>
    <property type="match status" value="1"/>
</dbReference>
<evidence type="ECO:0000256" key="1">
    <source>
        <dbReference type="ARBA" id="ARBA00006817"/>
    </source>
</evidence>
<proteinExistence type="inferred from homology"/>
<keyword evidence="4" id="KW-1185">Reference proteome</keyword>
<protein>
    <submittedName>
        <fullName evidence="3">SRPBCC domain-containing protein</fullName>
    </submittedName>
</protein>
<reference evidence="3 4" key="1">
    <citation type="submission" date="2024-06" db="EMBL/GenBank/DDBJ databases">
        <title>The Natural Products Discovery Center: Release of the First 8490 Sequenced Strains for Exploring Actinobacteria Biosynthetic Diversity.</title>
        <authorList>
            <person name="Kalkreuter E."/>
            <person name="Kautsar S.A."/>
            <person name="Yang D."/>
            <person name="Bader C.D."/>
            <person name="Teijaro C.N."/>
            <person name="Fluegel L."/>
            <person name="Davis C.M."/>
            <person name="Simpson J.R."/>
            <person name="Lauterbach L."/>
            <person name="Steele A.D."/>
            <person name="Gui C."/>
            <person name="Meng S."/>
            <person name="Li G."/>
            <person name="Viehrig K."/>
            <person name="Ye F."/>
            <person name="Su P."/>
            <person name="Kiefer A.F."/>
            <person name="Nichols A."/>
            <person name="Cepeda A.J."/>
            <person name="Yan W."/>
            <person name="Fan B."/>
            <person name="Jiang Y."/>
            <person name="Adhikari A."/>
            <person name="Zheng C.-J."/>
            <person name="Schuster L."/>
            <person name="Cowan T.M."/>
            <person name="Smanski M.J."/>
            <person name="Chevrette M.G."/>
            <person name="De Carvalho L.P.S."/>
            <person name="Shen B."/>
        </authorList>
    </citation>
    <scope>NUCLEOTIDE SEQUENCE [LARGE SCALE GENOMIC DNA]</scope>
    <source>
        <strain evidence="3 4">NPDC006434</strain>
    </source>
</reference>
<sequence length="132" mass="14358">MAATGLTQDAGWEIGVSRTLAQPPSTVWEFISGPRGLALWLGAGARLTRERGAPYTTDAGTGGEVRGYRPGERIRVTYGDTTVQVTVSAAAGGRTVLRFHQERMASAGERERRREHWRHVLDRVADALDTPA</sequence>
<dbReference type="Gene3D" id="3.30.530.20">
    <property type="match status" value="1"/>
</dbReference>
<dbReference type="Proteomes" id="UP001550210">
    <property type="component" value="Unassembled WGS sequence"/>
</dbReference>
<gene>
    <name evidence="3" type="ORF">ABZZ21_08480</name>
</gene>
<dbReference type="EMBL" id="JBEXPZ010000009">
    <property type="protein sequence ID" value="MET9844611.1"/>
    <property type="molecule type" value="Genomic_DNA"/>
</dbReference>
<dbReference type="RefSeq" id="WP_355394440.1">
    <property type="nucleotide sequence ID" value="NZ_JBEGHN010000012.1"/>
</dbReference>
<comment type="similarity">
    <text evidence="1">Belongs to the AHA1 family.</text>
</comment>
<evidence type="ECO:0000259" key="2">
    <source>
        <dbReference type="Pfam" id="PF08327"/>
    </source>
</evidence>
<dbReference type="SUPFAM" id="SSF55961">
    <property type="entry name" value="Bet v1-like"/>
    <property type="match status" value="1"/>
</dbReference>
<comment type="caution">
    <text evidence="3">The sequence shown here is derived from an EMBL/GenBank/DDBJ whole genome shotgun (WGS) entry which is preliminary data.</text>
</comment>
<name>A0ABV2UST6_9ACTN</name>
<organism evidence="3 4">
    <name type="scientific">Streptomyces ossamyceticus</name>
    <dbReference type="NCBI Taxonomy" id="249581"/>
    <lineage>
        <taxon>Bacteria</taxon>
        <taxon>Bacillati</taxon>
        <taxon>Actinomycetota</taxon>
        <taxon>Actinomycetes</taxon>
        <taxon>Kitasatosporales</taxon>
        <taxon>Streptomycetaceae</taxon>
        <taxon>Streptomyces</taxon>
    </lineage>
</organism>
<evidence type="ECO:0000313" key="4">
    <source>
        <dbReference type="Proteomes" id="UP001550210"/>
    </source>
</evidence>
<dbReference type="InterPro" id="IPR013538">
    <property type="entry name" value="ASHA1/2-like_C"/>
</dbReference>
<dbReference type="Pfam" id="PF08327">
    <property type="entry name" value="AHSA1"/>
    <property type="match status" value="1"/>
</dbReference>
<evidence type="ECO:0000313" key="3">
    <source>
        <dbReference type="EMBL" id="MET9844611.1"/>
    </source>
</evidence>